<evidence type="ECO:0000256" key="2">
    <source>
        <dbReference type="ARBA" id="ARBA00008149"/>
    </source>
</evidence>
<dbReference type="GO" id="GO:0005886">
    <property type="term" value="C:plasma membrane"/>
    <property type="evidence" value="ECO:0007669"/>
    <property type="project" value="UniProtKB-SubCell"/>
</dbReference>
<evidence type="ECO:0000256" key="8">
    <source>
        <dbReference type="ARBA" id="ARBA00022989"/>
    </source>
</evidence>
<dbReference type="NCBIfam" id="TIGR03919">
    <property type="entry name" value="T7SS_EccB"/>
    <property type="match status" value="1"/>
</dbReference>
<dbReference type="PANTHER" id="PTHR40765">
    <property type="entry name" value="ESX-2 SECRETION SYSTEM ATPASE ECCB2"/>
    <property type="match status" value="1"/>
</dbReference>
<dbReference type="EMBL" id="BOPO01000149">
    <property type="protein sequence ID" value="GIL31649.1"/>
    <property type="molecule type" value="Genomic_DNA"/>
</dbReference>
<keyword evidence="3" id="KW-1003">Cell membrane</keyword>
<evidence type="ECO:0000256" key="11">
    <source>
        <dbReference type="SAM" id="Phobius"/>
    </source>
</evidence>
<proteinExistence type="inferred from homology"/>
<keyword evidence="13" id="KW-1185">Reference proteome</keyword>
<evidence type="ECO:0000256" key="5">
    <source>
        <dbReference type="ARBA" id="ARBA00022741"/>
    </source>
</evidence>
<evidence type="ECO:0000256" key="10">
    <source>
        <dbReference type="SAM" id="MobiDB-lite"/>
    </source>
</evidence>
<sequence length="478" mass="49755">MRSRREQIRAYRFVTRRIVSALLGGDPEAADPPLRRVGLTTFASVMVGALVLAGFGVYGLVRPGGNTSWRNGDVLIVEKETGTRFVYRSGRLHPVLNYASARLVLDTAAPTTMTVSASSLAGVARGRPVGIADAPDALPAAGSLHALPWSVCSAKVADDTSGEPRVTVAVHRDFGGIDLGELGVIVTATGEKPALLWHGHRLRIPNRESLASLGWTGEQKVAVAPAFLNAVPAGPDLVAPTIDHFGKPGPTVGAGSDPIGTVYRLTSAARADQYFVLLDDGLAQVSQPIEELLLGKQNLTSAEQLSPADYKNAPVSKQDLSSPGLPDHQPVLATKDNRQVAALCVSRGAHRRTGIQSYPTAPDALTRTSQEAAGGVDDQGGLTADAVLVPGGGGALVAPTAAPGVRTGTTYVVTDQGIRYAVPDGKARTALGYGDVTPVQLPENLIELVPAGPVLDEKKANEFVSTPSDSPSPSPSRK</sequence>
<evidence type="ECO:0000256" key="6">
    <source>
        <dbReference type="ARBA" id="ARBA00022801"/>
    </source>
</evidence>
<reference evidence="13" key="1">
    <citation type="journal article" date="2021" name="Int. J. Syst. Evol. Microbiol.">
        <title>Actinocatenispora comari sp. nov., an endophytic actinomycete isolated from aerial parts of Comarum salesowianum.</title>
        <authorList>
            <person name="Oyunbileg N."/>
            <person name="Iizaka Y."/>
            <person name="Hamada M."/>
            <person name="Davaapurev B.O."/>
            <person name="Fukumoto A."/>
            <person name="Tsetseg B."/>
            <person name="Kato F."/>
            <person name="Tamura T."/>
            <person name="Batkhuu J."/>
            <person name="Anzai Y."/>
        </authorList>
    </citation>
    <scope>NUCLEOTIDE SEQUENCE [LARGE SCALE GENOMIC DNA]</scope>
    <source>
        <strain evidence="13">NUM-2625</strain>
    </source>
</reference>
<dbReference type="Gene3D" id="2.40.50.910">
    <property type="entry name" value="Type VII secretion system EccB, repeat 3 domain"/>
    <property type="match status" value="1"/>
</dbReference>
<organism evidence="12 13">
    <name type="scientific">Actinocatenispora comari</name>
    <dbReference type="NCBI Taxonomy" id="2807577"/>
    <lineage>
        <taxon>Bacteria</taxon>
        <taxon>Bacillati</taxon>
        <taxon>Actinomycetota</taxon>
        <taxon>Actinomycetes</taxon>
        <taxon>Micromonosporales</taxon>
        <taxon>Micromonosporaceae</taxon>
        <taxon>Actinocatenispora</taxon>
    </lineage>
</organism>
<dbReference type="GO" id="GO:0016787">
    <property type="term" value="F:hydrolase activity"/>
    <property type="evidence" value="ECO:0007669"/>
    <property type="project" value="UniProtKB-KW"/>
</dbReference>
<dbReference type="Proteomes" id="UP000614996">
    <property type="component" value="Unassembled WGS sequence"/>
</dbReference>
<comment type="similarity">
    <text evidence="2">Belongs to the EccB family.</text>
</comment>
<evidence type="ECO:0000256" key="7">
    <source>
        <dbReference type="ARBA" id="ARBA00022840"/>
    </source>
</evidence>
<feature type="region of interest" description="Disordered" evidence="10">
    <location>
        <begin position="459"/>
        <end position="478"/>
    </location>
</feature>
<dbReference type="AlphaFoldDB" id="A0A8J4AI46"/>
<dbReference type="GO" id="GO:0005576">
    <property type="term" value="C:extracellular region"/>
    <property type="evidence" value="ECO:0007669"/>
    <property type="project" value="TreeGrafter"/>
</dbReference>
<dbReference type="Gene3D" id="3.30.2390.20">
    <property type="entry name" value="Type VII secretion system EccB, repeat 1 domain"/>
    <property type="match status" value="1"/>
</dbReference>
<protein>
    <submittedName>
        <fullName evidence="12">Type VII secretion protein EccB</fullName>
    </submittedName>
</protein>
<dbReference type="PANTHER" id="PTHR40765:SF2">
    <property type="entry name" value="ESX-2 SECRETION SYSTEM ATPASE ECCB2"/>
    <property type="match status" value="1"/>
</dbReference>
<keyword evidence="5" id="KW-0547">Nucleotide-binding</keyword>
<dbReference type="InterPro" id="IPR007795">
    <property type="entry name" value="T7SS_EccB"/>
</dbReference>
<evidence type="ECO:0000256" key="9">
    <source>
        <dbReference type="ARBA" id="ARBA00023136"/>
    </source>
</evidence>
<evidence type="ECO:0000313" key="12">
    <source>
        <dbReference type="EMBL" id="GIL31649.1"/>
    </source>
</evidence>
<name>A0A8J4AI46_9ACTN</name>
<evidence type="ECO:0000256" key="3">
    <source>
        <dbReference type="ARBA" id="ARBA00022475"/>
    </source>
</evidence>
<evidence type="ECO:0000313" key="13">
    <source>
        <dbReference type="Proteomes" id="UP000614996"/>
    </source>
</evidence>
<keyword evidence="6" id="KW-0378">Hydrolase</keyword>
<comment type="subcellular location">
    <subcellularLocation>
        <location evidence="1">Cell membrane</location>
        <topology evidence="1">Single-pass membrane protein</topology>
    </subcellularLocation>
</comment>
<dbReference type="InterPro" id="IPR044857">
    <property type="entry name" value="T7SS_EccB_R1"/>
</dbReference>
<evidence type="ECO:0000256" key="1">
    <source>
        <dbReference type="ARBA" id="ARBA00004162"/>
    </source>
</evidence>
<evidence type="ECO:0000256" key="4">
    <source>
        <dbReference type="ARBA" id="ARBA00022692"/>
    </source>
</evidence>
<dbReference type="InterPro" id="IPR042485">
    <property type="entry name" value="T7SS_EccB_R3"/>
</dbReference>
<keyword evidence="4 11" id="KW-0812">Transmembrane</keyword>
<comment type="caution">
    <text evidence="12">The sequence shown here is derived from an EMBL/GenBank/DDBJ whole genome shotgun (WGS) entry which is preliminary data.</text>
</comment>
<keyword evidence="8 11" id="KW-1133">Transmembrane helix</keyword>
<feature type="region of interest" description="Disordered" evidence="10">
    <location>
        <begin position="312"/>
        <end position="331"/>
    </location>
</feature>
<keyword evidence="7" id="KW-0067">ATP-binding</keyword>
<accession>A0A8J4AI46</accession>
<gene>
    <name evidence="12" type="ORF">NUM_69030</name>
</gene>
<keyword evidence="9 11" id="KW-0472">Membrane</keyword>
<dbReference type="RefSeq" id="WP_207129220.1">
    <property type="nucleotide sequence ID" value="NZ_BOPO01000149.1"/>
</dbReference>
<dbReference type="GO" id="GO:0005524">
    <property type="term" value="F:ATP binding"/>
    <property type="evidence" value="ECO:0007669"/>
    <property type="project" value="UniProtKB-KW"/>
</dbReference>
<dbReference type="Pfam" id="PF05108">
    <property type="entry name" value="T7SS_ESX1_EccB"/>
    <property type="match status" value="1"/>
</dbReference>
<feature type="transmembrane region" description="Helical" evidence="11">
    <location>
        <begin position="39"/>
        <end position="61"/>
    </location>
</feature>